<evidence type="ECO:0000256" key="1">
    <source>
        <dbReference type="ARBA" id="ARBA00023015"/>
    </source>
</evidence>
<dbReference type="PRINTS" id="PR00032">
    <property type="entry name" value="HTHARAC"/>
</dbReference>
<dbReference type="InterPro" id="IPR003313">
    <property type="entry name" value="AraC-bd"/>
</dbReference>
<dbReference type="InterPro" id="IPR018060">
    <property type="entry name" value="HTH_AraC"/>
</dbReference>
<dbReference type="SUPFAM" id="SSF51215">
    <property type="entry name" value="Regulatory protein AraC"/>
    <property type="match status" value="1"/>
</dbReference>
<dbReference type="Pfam" id="PF12833">
    <property type="entry name" value="HTH_18"/>
    <property type="match status" value="1"/>
</dbReference>
<evidence type="ECO:0000256" key="3">
    <source>
        <dbReference type="ARBA" id="ARBA00023163"/>
    </source>
</evidence>
<evidence type="ECO:0000256" key="2">
    <source>
        <dbReference type="ARBA" id="ARBA00023125"/>
    </source>
</evidence>
<organism evidence="5 6">
    <name type="scientific">Oceanobacillus halophilus</name>
    <dbReference type="NCBI Taxonomy" id="930130"/>
    <lineage>
        <taxon>Bacteria</taxon>
        <taxon>Bacillati</taxon>
        <taxon>Bacillota</taxon>
        <taxon>Bacilli</taxon>
        <taxon>Bacillales</taxon>
        <taxon>Bacillaceae</taxon>
        <taxon>Oceanobacillus</taxon>
    </lineage>
</organism>
<keyword evidence="6" id="KW-1185">Reference proteome</keyword>
<name>A0A495A4A9_9BACI</name>
<proteinExistence type="predicted"/>
<dbReference type="GO" id="GO:0003700">
    <property type="term" value="F:DNA-binding transcription factor activity"/>
    <property type="evidence" value="ECO:0007669"/>
    <property type="project" value="InterPro"/>
</dbReference>
<evidence type="ECO:0000313" key="6">
    <source>
        <dbReference type="Proteomes" id="UP000269301"/>
    </source>
</evidence>
<dbReference type="InterPro" id="IPR018062">
    <property type="entry name" value="HTH_AraC-typ_CS"/>
</dbReference>
<dbReference type="InterPro" id="IPR014710">
    <property type="entry name" value="RmlC-like_jellyroll"/>
</dbReference>
<dbReference type="OrthoDB" id="182534at2"/>
<dbReference type="AlphaFoldDB" id="A0A495A4A9"/>
<dbReference type="PROSITE" id="PS00041">
    <property type="entry name" value="HTH_ARAC_FAMILY_1"/>
    <property type="match status" value="1"/>
</dbReference>
<accession>A0A495A4A9</accession>
<keyword evidence="1" id="KW-0805">Transcription regulation</keyword>
<dbReference type="PANTHER" id="PTHR43280">
    <property type="entry name" value="ARAC-FAMILY TRANSCRIPTIONAL REGULATOR"/>
    <property type="match status" value="1"/>
</dbReference>
<dbReference type="GO" id="GO:0043565">
    <property type="term" value="F:sequence-specific DNA binding"/>
    <property type="evidence" value="ECO:0007669"/>
    <property type="project" value="InterPro"/>
</dbReference>
<dbReference type="PANTHER" id="PTHR43280:SF34">
    <property type="entry name" value="ARAC-FAMILY TRANSCRIPTIONAL REGULATOR"/>
    <property type="match status" value="1"/>
</dbReference>
<evidence type="ECO:0000259" key="4">
    <source>
        <dbReference type="PROSITE" id="PS01124"/>
    </source>
</evidence>
<dbReference type="InterPro" id="IPR009057">
    <property type="entry name" value="Homeodomain-like_sf"/>
</dbReference>
<dbReference type="RefSeq" id="WP_121203609.1">
    <property type="nucleotide sequence ID" value="NZ_RBZP01000003.1"/>
</dbReference>
<dbReference type="Pfam" id="PF02311">
    <property type="entry name" value="AraC_binding"/>
    <property type="match status" value="1"/>
</dbReference>
<dbReference type="Proteomes" id="UP000269301">
    <property type="component" value="Unassembled WGS sequence"/>
</dbReference>
<dbReference type="SUPFAM" id="SSF46689">
    <property type="entry name" value="Homeodomain-like"/>
    <property type="match status" value="1"/>
</dbReference>
<dbReference type="PROSITE" id="PS01124">
    <property type="entry name" value="HTH_ARAC_FAMILY_2"/>
    <property type="match status" value="1"/>
</dbReference>
<dbReference type="Gene3D" id="1.10.10.60">
    <property type="entry name" value="Homeodomain-like"/>
    <property type="match status" value="2"/>
</dbReference>
<protein>
    <submittedName>
        <fullName evidence="5">AraC family transcriptional regulator</fullName>
    </submittedName>
</protein>
<dbReference type="InterPro" id="IPR020449">
    <property type="entry name" value="Tscrpt_reg_AraC-type_HTH"/>
</dbReference>
<reference evidence="5 6" key="1">
    <citation type="journal article" date="2016" name="Int. J. Syst. Evol. Microbiol.">
        <title>Oceanobacillus halophilus sp. nov., a novel moderately halophilic bacterium from a hypersaline lake.</title>
        <authorList>
            <person name="Amoozegar M.A."/>
            <person name="Bagheri M."/>
            <person name="Makhdoumi A."/>
            <person name="Nikou M.M."/>
            <person name="Fazeli S.A.S."/>
            <person name="Schumann P."/>
            <person name="Sproer C."/>
            <person name="Sanchez-Porro C."/>
            <person name="Ventosa A."/>
        </authorList>
    </citation>
    <scope>NUCLEOTIDE SEQUENCE [LARGE SCALE GENOMIC DNA]</scope>
    <source>
        <strain evidence="5 6">DSM 23996</strain>
    </source>
</reference>
<dbReference type="EMBL" id="RBZP01000003">
    <property type="protein sequence ID" value="RKQ34576.1"/>
    <property type="molecule type" value="Genomic_DNA"/>
</dbReference>
<evidence type="ECO:0000313" key="5">
    <source>
        <dbReference type="EMBL" id="RKQ34576.1"/>
    </source>
</evidence>
<feature type="domain" description="HTH araC/xylS-type" evidence="4">
    <location>
        <begin position="197"/>
        <end position="296"/>
    </location>
</feature>
<dbReference type="Gene3D" id="2.60.120.10">
    <property type="entry name" value="Jelly Rolls"/>
    <property type="match status" value="1"/>
</dbReference>
<dbReference type="SMART" id="SM00342">
    <property type="entry name" value="HTH_ARAC"/>
    <property type="match status" value="1"/>
</dbReference>
<comment type="caution">
    <text evidence="5">The sequence shown here is derived from an EMBL/GenBank/DDBJ whole genome shotgun (WGS) entry which is preliminary data.</text>
</comment>
<keyword evidence="3" id="KW-0804">Transcription</keyword>
<dbReference type="InterPro" id="IPR037923">
    <property type="entry name" value="HTH-like"/>
</dbReference>
<gene>
    <name evidence="5" type="ORF">D8M06_06540</name>
</gene>
<sequence>MEQSVFMPAKHQDFEIFDWSQSNPSQHTLKKEYESPEKRAEVEQLFRLHSHDVTEVLVFLSGDCTFFCEGKTYILKRGDIVVIPPYAVHQAKVTDFDSYERIMFTVSTHLMDDYVSISPTMKENIVYQKTQGSYVRNLHTDKFQEVLSLLEEISWKKVNGKETNSFFLQYLLFKVLESIFQPESSTPKTNELDERLASILDFIESHLTDPDLNLDKVSNHFHLNKYYFSHYFKNNMTLPFYRYVSLKRLSTALTMIKQNQMSIEEIAYTCGFPDYSSFYRLFKKEYNLSPKNFQKNYKKT</sequence>
<keyword evidence="2" id="KW-0238">DNA-binding</keyword>